<dbReference type="UniPathway" id="UPA00232"/>
<dbReference type="Proteomes" id="UP000662914">
    <property type="component" value="Chromosome"/>
</dbReference>
<dbReference type="InterPro" id="IPR038989">
    <property type="entry name" value="UbiJ"/>
</dbReference>
<dbReference type="KEGG" id="ddz:DSYM_30440"/>
<dbReference type="EMBL" id="AP021857">
    <property type="protein sequence ID" value="BBO22345.1"/>
    <property type="molecule type" value="Genomic_DNA"/>
</dbReference>
<comment type="similarity">
    <text evidence="1">Belongs to the UbiJ family.</text>
</comment>
<sequence>MLDLALIQAFNHLLAAAPWAREKLAPFAGKRARLVLGALPLAFRIAPDGSFESLGAGAPAVEIVLPASAPLALLRGRAAMMRGARIGGAADFAEALGFVLRHLDWDVEEDLSRLVGDIAARRIARTAAGFAAAQAEAGRRLAENIAEYLRYEQPAGVGKPGMAAFASAVDALGRDADALERRLAALARPGPV</sequence>
<proteinExistence type="inferred from homology"/>
<comment type="function">
    <text evidence="1">Required for ubiquinone (coenzyme Q) biosynthesis. Binds hydrophobic ubiquinone biosynthetic intermediates via its SCP2 domain and is essential for the stability of the Ubi complex. May constitute a docking platform where Ubi enzymes assemble and access their SCP2-bound polyprenyl substrates.</text>
</comment>
<name>A0A809RD80_9PROT</name>
<dbReference type="PANTHER" id="PTHR38693:SF1">
    <property type="entry name" value="UBIQUINONE BIOSYNTHESIS ACCESSORY FACTOR UBIJ"/>
    <property type="match status" value="1"/>
</dbReference>
<dbReference type="GO" id="GO:0006744">
    <property type="term" value="P:ubiquinone biosynthetic process"/>
    <property type="evidence" value="ECO:0007669"/>
    <property type="project" value="UniProtKB-UniRule"/>
</dbReference>
<accession>A0A809RD80</accession>
<keyword evidence="1" id="KW-0963">Cytoplasm</keyword>
<dbReference type="AlphaFoldDB" id="A0A809RD80"/>
<dbReference type="GO" id="GO:0005737">
    <property type="term" value="C:cytoplasm"/>
    <property type="evidence" value="ECO:0007669"/>
    <property type="project" value="UniProtKB-SubCell"/>
</dbReference>
<reference evidence="2" key="1">
    <citation type="journal article" name="DNA Res.">
        <title>The physiological potential of anammox bacteria as revealed by their core genome structure.</title>
        <authorList>
            <person name="Okubo T."/>
            <person name="Toyoda A."/>
            <person name="Fukuhara K."/>
            <person name="Uchiyama I."/>
            <person name="Harigaya Y."/>
            <person name="Kuroiwa M."/>
            <person name="Suzuki T."/>
            <person name="Murakami Y."/>
            <person name="Suwa Y."/>
            <person name="Takami H."/>
        </authorList>
    </citation>
    <scope>NUCLEOTIDE SEQUENCE</scope>
    <source>
        <strain evidence="2">317325-3</strain>
    </source>
</reference>
<comment type="pathway">
    <text evidence="1">Cofactor biosynthesis; ubiquinone biosynthesis.</text>
</comment>
<dbReference type="HAMAP" id="MF_02215">
    <property type="entry name" value="UbiJ"/>
    <property type="match status" value="1"/>
</dbReference>
<comment type="subcellular location">
    <subcellularLocation>
        <location evidence="1">Cytoplasm</location>
    </subcellularLocation>
</comment>
<organism evidence="2 3">
    <name type="scientific">Candidatus Desulfobacillus denitrificans</name>
    <dbReference type="NCBI Taxonomy" id="2608985"/>
    <lineage>
        <taxon>Bacteria</taxon>
        <taxon>Pseudomonadati</taxon>
        <taxon>Pseudomonadota</taxon>
        <taxon>Betaproteobacteria</taxon>
        <taxon>Candidatus Desulfobacillus</taxon>
    </lineage>
</organism>
<gene>
    <name evidence="1" type="primary">ubiJ</name>
    <name evidence="2" type="ORF">DSYM_30440</name>
</gene>
<protein>
    <recommendedName>
        <fullName evidence="1">Ubiquinone biosynthesis accessory factor UbiJ</fullName>
    </recommendedName>
</protein>
<evidence type="ECO:0000256" key="1">
    <source>
        <dbReference type="HAMAP-Rule" id="MF_02215"/>
    </source>
</evidence>
<evidence type="ECO:0000313" key="3">
    <source>
        <dbReference type="Proteomes" id="UP000662914"/>
    </source>
</evidence>
<keyword evidence="1" id="KW-0831">Ubiquinone biosynthesis</keyword>
<dbReference type="PANTHER" id="PTHR38693">
    <property type="entry name" value="UBIQUINONE BIOSYNTHESIS PROTEIN UBIJ"/>
    <property type="match status" value="1"/>
</dbReference>
<evidence type="ECO:0000313" key="2">
    <source>
        <dbReference type="EMBL" id="BBO22345.1"/>
    </source>
</evidence>